<keyword evidence="5" id="KW-0732">Signal</keyword>
<dbReference type="Pfam" id="PF03403">
    <property type="entry name" value="PAF-AH_p_II"/>
    <property type="match status" value="1"/>
</dbReference>
<dbReference type="SUPFAM" id="SSF53474">
    <property type="entry name" value="alpha/beta-Hydrolases"/>
    <property type="match status" value="1"/>
</dbReference>
<dbReference type="EC" id="3.1.1.47" evidence="1"/>
<comment type="caution">
    <text evidence="6">The sequence shown here is derived from an EMBL/GenBank/DDBJ whole genome shotgun (WGS) entry which is preliminary data.</text>
</comment>
<sequence length="405" mass="44077">MRSVKLCIAVTSLAWHHAASSGALPPPTGPYHVGLQKHAVPVLNTADPFWPNNISTSFLVTVFYPTEQEPEARDLSRPYLDPASAALYEALYNLTAGRLATITSPGLIPDAKPLDQDQVSSPPTLFFGPGGGGPMAECYTILLADLASHGYTVLAMDHPYEQPFVRYPNGTGVYGPPFSYAWDERTALAVQSARVNDSLALFEYLPTLETKLKKAGGRSDFQLNQTHIGVFGHSLGGSTAAATLLADQGPQRRFRAGMNIDGTFFGPAGGADNKTDTDVQRPFMIMGFEGHGTRYNATIPMTDPTWPAFASHQQTAYWRWINVRGALHHDFSDIAYWKTLVPELRDDRLGPIGGKRLVEVLRTFVRAFFDGTLLGRTEAAALLDEGVNADWPEKIWVGGGDGVKV</sequence>
<evidence type="ECO:0000256" key="2">
    <source>
        <dbReference type="ARBA" id="ARBA00022801"/>
    </source>
</evidence>
<reference evidence="6 7" key="1">
    <citation type="journal article" date="2024" name="IMA Fungus">
        <title>Apiospora arundinis, a panoply of carbohydrate-active enzymes and secondary metabolites.</title>
        <authorList>
            <person name="Sorensen T."/>
            <person name="Petersen C."/>
            <person name="Muurmann A.T."/>
            <person name="Christiansen J.V."/>
            <person name="Brundto M.L."/>
            <person name="Overgaard C.K."/>
            <person name="Boysen A.T."/>
            <person name="Wollenberg R.D."/>
            <person name="Larsen T.O."/>
            <person name="Sorensen J.L."/>
            <person name="Nielsen K.L."/>
            <person name="Sondergaard T.E."/>
        </authorList>
    </citation>
    <scope>NUCLEOTIDE SEQUENCE [LARGE SCALE GENOMIC DNA]</scope>
    <source>
        <strain evidence="6 7">AAU 773</strain>
    </source>
</reference>
<keyword evidence="2" id="KW-0378">Hydrolase</keyword>
<protein>
    <recommendedName>
        <fullName evidence="1">1-alkyl-2-acetylglycerophosphocholine esterase</fullName>
        <ecNumber evidence="1">3.1.1.47</ecNumber>
    </recommendedName>
</protein>
<evidence type="ECO:0000256" key="4">
    <source>
        <dbReference type="ARBA" id="ARBA00023098"/>
    </source>
</evidence>
<dbReference type="Proteomes" id="UP001390339">
    <property type="component" value="Unassembled WGS sequence"/>
</dbReference>
<evidence type="ECO:0000256" key="1">
    <source>
        <dbReference type="ARBA" id="ARBA00013201"/>
    </source>
</evidence>
<name>A0ABR2IS33_9PEZI</name>
<evidence type="ECO:0000313" key="6">
    <source>
        <dbReference type="EMBL" id="KAK8867483.1"/>
    </source>
</evidence>
<evidence type="ECO:0000256" key="5">
    <source>
        <dbReference type="SAM" id="SignalP"/>
    </source>
</evidence>
<proteinExistence type="predicted"/>
<keyword evidence="7" id="KW-1185">Reference proteome</keyword>
<organism evidence="6 7">
    <name type="scientific">Apiospora arundinis</name>
    <dbReference type="NCBI Taxonomy" id="335852"/>
    <lineage>
        <taxon>Eukaryota</taxon>
        <taxon>Fungi</taxon>
        <taxon>Dikarya</taxon>
        <taxon>Ascomycota</taxon>
        <taxon>Pezizomycotina</taxon>
        <taxon>Sordariomycetes</taxon>
        <taxon>Xylariomycetidae</taxon>
        <taxon>Amphisphaeriales</taxon>
        <taxon>Apiosporaceae</taxon>
        <taxon>Apiospora</taxon>
    </lineage>
</organism>
<dbReference type="InterPro" id="IPR029058">
    <property type="entry name" value="AB_hydrolase_fold"/>
</dbReference>
<evidence type="ECO:0000313" key="7">
    <source>
        <dbReference type="Proteomes" id="UP001390339"/>
    </source>
</evidence>
<dbReference type="PANTHER" id="PTHR10272:SF14">
    <property type="entry name" value="PAF ACETYLHYDROLASE FAMILY PROTEIN"/>
    <property type="match status" value="1"/>
</dbReference>
<dbReference type="Gene3D" id="3.40.50.1820">
    <property type="entry name" value="alpha/beta hydrolase"/>
    <property type="match status" value="1"/>
</dbReference>
<evidence type="ECO:0000256" key="3">
    <source>
        <dbReference type="ARBA" id="ARBA00022963"/>
    </source>
</evidence>
<keyword evidence="3" id="KW-0442">Lipid degradation</keyword>
<feature type="signal peptide" evidence="5">
    <location>
        <begin position="1"/>
        <end position="22"/>
    </location>
</feature>
<keyword evidence="4" id="KW-0443">Lipid metabolism</keyword>
<accession>A0ABR2IS33</accession>
<feature type="chain" id="PRO_5046773467" description="1-alkyl-2-acetylglycerophosphocholine esterase" evidence="5">
    <location>
        <begin position="23"/>
        <end position="405"/>
    </location>
</feature>
<dbReference type="PANTHER" id="PTHR10272">
    <property type="entry name" value="PLATELET-ACTIVATING FACTOR ACETYLHYDROLASE"/>
    <property type="match status" value="1"/>
</dbReference>
<gene>
    <name evidence="6" type="ORF">PGQ11_006061</name>
</gene>
<dbReference type="EMBL" id="JAPCWZ010000004">
    <property type="protein sequence ID" value="KAK8867483.1"/>
    <property type="molecule type" value="Genomic_DNA"/>
</dbReference>